<organism evidence="1 2">
    <name type="scientific">Parelaphostrongylus tenuis</name>
    <name type="common">Meningeal worm</name>
    <dbReference type="NCBI Taxonomy" id="148309"/>
    <lineage>
        <taxon>Eukaryota</taxon>
        <taxon>Metazoa</taxon>
        <taxon>Ecdysozoa</taxon>
        <taxon>Nematoda</taxon>
        <taxon>Chromadorea</taxon>
        <taxon>Rhabditida</taxon>
        <taxon>Rhabditina</taxon>
        <taxon>Rhabditomorpha</taxon>
        <taxon>Strongyloidea</taxon>
        <taxon>Metastrongylidae</taxon>
        <taxon>Parelaphostrongylus</taxon>
    </lineage>
</organism>
<keyword evidence="2" id="KW-1185">Reference proteome</keyword>
<evidence type="ECO:0000313" key="1">
    <source>
        <dbReference type="EMBL" id="KAJ1369648.1"/>
    </source>
</evidence>
<accession>A0AAD5R583</accession>
<evidence type="ECO:0000313" key="2">
    <source>
        <dbReference type="Proteomes" id="UP001196413"/>
    </source>
</evidence>
<dbReference type="Proteomes" id="UP001196413">
    <property type="component" value="Unassembled WGS sequence"/>
</dbReference>
<name>A0AAD5R583_PARTN</name>
<proteinExistence type="predicted"/>
<comment type="caution">
    <text evidence="1">The sequence shown here is derived from an EMBL/GenBank/DDBJ whole genome shotgun (WGS) entry which is preliminary data.</text>
</comment>
<sequence length="135" mass="15314">MAQWLEVLCPAHEVNGSVSRLWLSKPSIPPGSVNWYQTALRLVWEDTSSELAHRWATSSQCEGQVSIIYACKYVNACVWDSIYVQYVDILMYMSACGAVVSGALRSTQDRWFDPTLMSHQAIHPSWFDRLDSVLV</sequence>
<protein>
    <submittedName>
        <fullName evidence="1">Uncharacterized protein</fullName>
    </submittedName>
</protein>
<dbReference type="EMBL" id="JAHQIW010006648">
    <property type="protein sequence ID" value="KAJ1369648.1"/>
    <property type="molecule type" value="Genomic_DNA"/>
</dbReference>
<gene>
    <name evidence="1" type="ORF">KIN20_031148</name>
</gene>
<dbReference type="AlphaFoldDB" id="A0AAD5R583"/>
<reference evidence="1" key="1">
    <citation type="submission" date="2021-06" db="EMBL/GenBank/DDBJ databases">
        <title>Parelaphostrongylus tenuis whole genome reference sequence.</title>
        <authorList>
            <person name="Garwood T.J."/>
            <person name="Larsen P.A."/>
            <person name="Fountain-Jones N.M."/>
            <person name="Garbe J.R."/>
            <person name="Macchietto M.G."/>
            <person name="Kania S.A."/>
            <person name="Gerhold R.W."/>
            <person name="Richards J.E."/>
            <person name="Wolf T.M."/>
        </authorList>
    </citation>
    <scope>NUCLEOTIDE SEQUENCE</scope>
    <source>
        <strain evidence="1">MNPRO001-30</strain>
        <tissue evidence="1">Meninges</tissue>
    </source>
</reference>